<evidence type="ECO:0000259" key="4">
    <source>
        <dbReference type="PROSITE" id="PS51077"/>
    </source>
</evidence>
<sequence length="243" mass="26488">MGTLFSVIRALKEMDGGTASELADHLDIPESTLHNYLSTLVQEGYVVKDGTSYGIGIRFLEYGTYAKRQIELYNVAKPKIDGLAHSTGELASLMIEDDGHGTYLYRVEGENAIAPRFVDGTRLPLVTTALGRSILAHLPEESVVDIIDKPTTAAEAGSVSTQYDDLTRELAGIRERGVAFDDEKERAGLRCVAAPILDGDDQVLGAVGVSGPSYRIQNERFTRDFPRKVLDSANEVRLDVISI</sequence>
<dbReference type="OrthoDB" id="14763at2157"/>
<keyword evidence="1" id="KW-0805">Transcription regulation</keyword>
<keyword evidence="3" id="KW-0804">Transcription</keyword>
<dbReference type="PANTHER" id="PTHR30136:SF35">
    <property type="entry name" value="HTH-TYPE TRANSCRIPTIONAL REGULATOR RV1719"/>
    <property type="match status" value="1"/>
</dbReference>
<dbReference type="PANTHER" id="PTHR30136">
    <property type="entry name" value="HELIX-TURN-HELIX TRANSCRIPTIONAL REGULATOR, ICLR FAMILY"/>
    <property type="match status" value="1"/>
</dbReference>
<dbReference type="PROSITE" id="PS51078">
    <property type="entry name" value="ICLR_ED"/>
    <property type="match status" value="1"/>
</dbReference>
<dbReference type="SUPFAM" id="SSF55781">
    <property type="entry name" value="GAF domain-like"/>
    <property type="match status" value="1"/>
</dbReference>
<dbReference type="Gene3D" id="1.10.10.10">
    <property type="entry name" value="Winged helix-like DNA-binding domain superfamily/Winged helix DNA-binding domain"/>
    <property type="match status" value="1"/>
</dbReference>
<dbReference type="InterPro" id="IPR036388">
    <property type="entry name" value="WH-like_DNA-bd_sf"/>
</dbReference>
<dbReference type="SMART" id="SM00346">
    <property type="entry name" value="HTH_ICLR"/>
    <property type="match status" value="1"/>
</dbReference>
<evidence type="ECO:0000313" key="7">
    <source>
        <dbReference type="Proteomes" id="UP000011566"/>
    </source>
</evidence>
<feature type="domain" description="IclR-ED" evidence="5">
    <location>
        <begin position="58"/>
        <end position="242"/>
    </location>
</feature>
<dbReference type="SUPFAM" id="SSF46785">
    <property type="entry name" value="Winged helix' DNA-binding domain"/>
    <property type="match status" value="1"/>
</dbReference>
<accession>M0LXT9</accession>
<evidence type="ECO:0000259" key="5">
    <source>
        <dbReference type="PROSITE" id="PS51078"/>
    </source>
</evidence>
<dbReference type="GO" id="GO:0003677">
    <property type="term" value="F:DNA binding"/>
    <property type="evidence" value="ECO:0007669"/>
    <property type="project" value="UniProtKB-KW"/>
</dbReference>
<evidence type="ECO:0000256" key="3">
    <source>
        <dbReference type="ARBA" id="ARBA00023163"/>
    </source>
</evidence>
<organism evidence="6 7">
    <name type="scientific">Halococcus hamelinensis 100A6</name>
    <dbReference type="NCBI Taxonomy" id="1132509"/>
    <lineage>
        <taxon>Archaea</taxon>
        <taxon>Methanobacteriati</taxon>
        <taxon>Methanobacteriota</taxon>
        <taxon>Stenosarchaea group</taxon>
        <taxon>Halobacteria</taxon>
        <taxon>Halobacteriales</taxon>
        <taxon>Halococcaceae</taxon>
        <taxon>Halococcus</taxon>
    </lineage>
</organism>
<dbReference type="PROSITE" id="PS51077">
    <property type="entry name" value="HTH_ICLR"/>
    <property type="match status" value="1"/>
</dbReference>
<dbReference type="Gene3D" id="3.30.450.40">
    <property type="match status" value="1"/>
</dbReference>
<dbReference type="Proteomes" id="UP000011566">
    <property type="component" value="Unassembled WGS sequence"/>
</dbReference>
<feature type="domain" description="HTH iclR-type" evidence="4">
    <location>
        <begin position="1"/>
        <end position="57"/>
    </location>
</feature>
<proteinExistence type="predicted"/>
<evidence type="ECO:0000313" key="6">
    <source>
        <dbReference type="EMBL" id="EMA37164.1"/>
    </source>
</evidence>
<dbReference type="InterPro" id="IPR029016">
    <property type="entry name" value="GAF-like_dom_sf"/>
</dbReference>
<keyword evidence="7" id="KW-1185">Reference proteome</keyword>
<comment type="caution">
    <text evidence="6">The sequence shown here is derived from an EMBL/GenBank/DDBJ whole genome shotgun (WGS) entry which is preliminary data.</text>
</comment>
<evidence type="ECO:0000256" key="2">
    <source>
        <dbReference type="ARBA" id="ARBA00023125"/>
    </source>
</evidence>
<reference evidence="6 7" key="1">
    <citation type="journal article" date="2014" name="PLoS Genet.">
        <title>Phylogenetically driven sequencing of extremely halophilic archaea reveals strategies for static and dynamic osmo-response.</title>
        <authorList>
            <person name="Becker E.A."/>
            <person name="Seitzer P.M."/>
            <person name="Tritt A."/>
            <person name="Larsen D."/>
            <person name="Krusor M."/>
            <person name="Yao A.I."/>
            <person name="Wu D."/>
            <person name="Madern D."/>
            <person name="Eisen J.A."/>
            <person name="Darling A.E."/>
            <person name="Facciotti M.T."/>
        </authorList>
    </citation>
    <scope>NUCLEOTIDE SEQUENCE [LARGE SCALE GENOMIC DNA]</scope>
    <source>
        <strain evidence="6 7">100A6</strain>
    </source>
</reference>
<dbReference type="GO" id="GO:0045892">
    <property type="term" value="P:negative regulation of DNA-templated transcription"/>
    <property type="evidence" value="ECO:0007669"/>
    <property type="project" value="TreeGrafter"/>
</dbReference>
<dbReference type="GO" id="GO:0003700">
    <property type="term" value="F:DNA-binding transcription factor activity"/>
    <property type="evidence" value="ECO:0007669"/>
    <property type="project" value="TreeGrafter"/>
</dbReference>
<dbReference type="PATRIC" id="fig|1132509.6.peg.3044"/>
<dbReference type="InterPro" id="IPR014757">
    <property type="entry name" value="Tscrpt_reg_IclR_C"/>
</dbReference>
<gene>
    <name evidence="6" type="ORF">C447_13132</name>
</gene>
<dbReference type="EMBL" id="AOMB01000036">
    <property type="protein sequence ID" value="EMA37164.1"/>
    <property type="molecule type" value="Genomic_DNA"/>
</dbReference>
<dbReference type="InterPro" id="IPR050707">
    <property type="entry name" value="HTH_MetabolicPath_Reg"/>
</dbReference>
<dbReference type="Pfam" id="PF01614">
    <property type="entry name" value="IclR_C"/>
    <property type="match status" value="1"/>
</dbReference>
<protein>
    <submittedName>
        <fullName evidence="6">Transcription regulator</fullName>
    </submittedName>
</protein>
<name>M0LXT9_9EURY</name>
<dbReference type="AlphaFoldDB" id="M0LXT9"/>
<dbReference type="Pfam" id="PF09339">
    <property type="entry name" value="HTH_IclR"/>
    <property type="match status" value="1"/>
</dbReference>
<dbReference type="eggNOG" id="arCOG02798">
    <property type="taxonomic scope" value="Archaea"/>
</dbReference>
<dbReference type="InterPro" id="IPR036390">
    <property type="entry name" value="WH_DNA-bd_sf"/>
</dbReference>
<dbReference type="InterPro" id="IPR005471">
    <property type="entry name" value="Tscrpt_reg_IclR_N"/>
</dbReference>
<evidence type="ECO:0000256" key="1">
    <source>
        <dbReference type="ARBA" id="ARBA00023015"/>
    </source>
</evidence>
<keyword evidence="2" id="KW-0238">DNA-binding</keyword>